<sequence length="285" mass="31920">MLRFISSAKTFKHMAERRRTLLKATLGSSLLVTLAPFLSWGGFLFRPEATSGQIRQRLINLKDFPVNSKLTFPFPATGDPTVDSDPFRQYILVHLPSGDLKAYSKVCVHLWCLYDYFPDKRQFQCPCHGSIYNPDTGVAIRGPAALQPYPTNSLPELNLEVDPDGTIYATGLRGRIGYGREWRAEAAWIQQKQSSSPNTPVTGYVVFRDPLPPDDTLSLIRGVDAKIVKWYGYFDKSPTEREWLTGEGEQNITTATAVYGLDASATPSSHLKLLENPKIIIILPR</sequence>
<evidence type="ECO:0000259" key="7">
    <source>
        <dbReference type="PROSITE" id="PS51296"/>
    </source>
</evidence>
<evidence type="ECO:0000256" key="1">
    <source>
        <dbReference type="ARBA" id="ARBA00022714"/>
    </source>
</evidence>
<evidence type="ECO:0000256" key="3">
    <source>
        <dbReference type="ARBA" id="ARBA00023004"/>
    </source>
</evidence>
<dbReference type="InterPro" id="IPR036922">
    <property type="entry name" value="Rieske_2Fe-2S_sf"/>
</dbReference>
<dbReference type="KEGG" id="csu:CSUB_C0597"/>
<dbReference type="GO" id="GO:0051537">
    <property type="term" value="F:2 iron, 2 sulfur cluster binding"/>
    <property type="evidence" value="ECO:0007669"/>
    <property type="project" value="UniProtKB-KW"/>
</dbReference>
<name>E6P945_CALS0</name>
<keyword evidence="5" id="KW-1015">Disulfide bond</keyword>
<dbReference type="EMBL" id="BA000048">
    <property type="protein sequence ID" value="BAJ50456.1"/>
    <property type="molecule type" value="Genomic_DNA"/>
</dbReference>
<dbReference type="SUPFAM" id="SSF50022">
    <property type="entry name" value="ISP domain"/>
    <property type="match status" value="1"/>
</dbReference>
<reference evidence="8 9" key="1">
    <citation type="journal article" date="2005" name="Environ. Microbiol.">
        <title>Genetic and functional properties of uncultivated thermophilic crenarchaeotes from a subsurface gold mine as revealed by analysis of genome fragments.</title>
        <authorList>
            <person name="Nunoura T."/>
            <person name="Hirayama H."/>
            <person name="Takami H."/>
            <person name="Oida H."/>
            <person name="Nishi S."/>
            <person name="Shimamura S."/>
            <person name="Suzuki Y."/>
            <person name="Inagaki F."/>
            <person name="Takai K."/>
            <person name="Nealson K.H."/>
            <person name="Horikoshi K."/>
        </authorList>
    </citation>
    <scope>NUCLEOTIDE SEQUENCE [LARGE SCALE GENOMIC DNA]</scope>
</reference>
<dbReference type="Proteomes" id="UP000008120">
    <property type="component" value="Chromosome"/>
</dbReference>
<protein>
    <submittedName>
        <fullName evidence="8">Rieske (2Fe-2S) domain-containing protein</fullName>
    </submittedName>
</protein>
<proteinExistence type="predicted"/>
<gene>
    <name evidence="8" type="ORF">CSUB_C0597</name>
</gene>
<dbReference type="BioCyc" id="CCAL311458:G131R-608-MONOMER"/>
<evidence type="ECO:0000256" key="5">
    <source>
        <dbReference type="ARBA" id="ARBA00023157"/>
    </source>
</evidence>
<dbReference type="AlphaFoldDB" id="E6P945"/>
<keyword evidence="3" id="KW-0408">Iron</keyword>
<dbReference type="InterPro" id="IPR005805">
    <property type="entry name" value="Rieske_Fe-S_prot_C"/>
</dbReference>
<evidence type="ECO:0000313" key="9">
    <source>
        <dbReference type="Proteomes" id="UP000008120"/>
    </source>
</evidence>
<dbReference type="InterPro" id="IPR017941">
    <property type="entry name" value="Rieske_2Fe-2S"/>
</dbReference>
<reference evidence="8 9" key="2">
    <citation type="journal article" date="2011" name="Nucleic Acids Res.">
        <title>Insights into the evolution of Archaea and eukaryotic protein modifier systems revealed by the genome of a novel archaeal group.</title>
        <authorList>
            <person name="Nunoura T."/>
            <person name="Takaki Y."/>
            <person name="Kakuta J."/>
            <person name="Nishi S."/>
            <person name="Sugahara J."/>
            <person name="Kazama H."/>
            <person name="Chee G."/>
            <person name="Hattori M."/>
            <person name="Kanai A."/>
            <person name="Atomi H."/>
            <person name="Takai K."/>
            <person name="Takami H."/>
        </authorList>
    </citation>
    <scope>NUCLEOTIDE SEQUENCE [LARGE SCALE GENOMIC DNA]</scope>
</reference>
<dbReference type="Gene3D" id="2.102.10.10">
    <property type="entry name" value="Rieske [2Fe-2S] iron-sulphur domain"/>
    <property type="match status" value="1"/>
</dbReference>
<dbReference type="Pfam" id="PF00355">
    <property type="entry name" value="Rieske"/>
    <property type="match status" value="1"/>
</dbReference>
<dbReference type="PANTHER" id="PTHR10134">
    <property type="entry name" value="CYTOCHROME B-C1 COMPLEX SUBUNIT RIESKE, MITOCHONDRIAL"/>
    <property type="match status" value="1"/>
</dbReference>
<comment type="cofactor">
    <cofactor evidence="6">
        <name>[2Fe-2S] cluster</name>
        <dbReference type="ChEBI" id="CHEBI:190135"/>
    </cofactor>
</comment>
<dbReference type="GO" id="GO:0046872">
    <property type="term" value="F:metal ion binding"/>
    <property type="evidence" value="ECO:0007669"/>
    <property type="project" value="UniProtKB-KW"/>
</dbReference>
<keyword evidence="4" id="KW-0411">Iron-sulfur</keyword>
<dbReference type="PRINTS" id="PR00162">
    <property type="entry name" value="RIESKE"/>
</dbReference>
<dbReference type="GO" id="GO:0016020">
    <property type="term" value="C:membrane"/>
    <property type="evidence" value="ECO:0007669"/>
    <property type="project" value="InterPro"/>
</dbReference>
<dbReference type="STRING" id="311458.CSUB_C0597"/>
<dbReference type="PROSITE" id="PS51296">
    <property type="entry name" value="RIESKE"/>
    <property type="match status" value="1"/>
</dbReference>
<evidence type="ECO:0000256" key="2">
    <source>
        <dbReference type="ARBA" id="ARBA00022723"/>
    </source>
</evidence>
<evidence type="ECO:0000256" key="4">
    <source>
        <dbReference type="ARBA" id="ARBA00023014"/>
    </source>
</evidence>
<evidence type="ECO:0000256" key="6">
    <source>
        <dbReference type="ARBA" id="ARBA00034078"/>
    </source>
</evidence>
<feature type="domain" description="Rieske" evidence="7">
    <location>
        <begin position="77"/>
        <end position="160"/>
    </location>
</feature>
<keyword evidence="1" id="KW-0001">2Fe-2S</keyword>
<accession>E6P945</accession>
<evidence type="ECO:0000313" key="8">
    <source>
        <dbReference type="EMBL" id="BAJ50456.1"/>
    </source>
</evidence>
<keyword evidence="2" id="KW-0479">Metal-binding</keyword>
<dbReference type="InterPro" id="IPR014349">
    <property type="entry name" value="Rieske_Fe-S_prot"/>
</dbReference>
<organism evidence="8 9">
    <name type="scientific">Caldiarchaeum subterraneum</name>
    <dbReference type="NCBI Taxonomy" id="311458"/>
    <lineage>
        <taxon>Archaea</taxon>
        <taxon>Nitrososphaerota</taxon>
        <taxon>Candidatus Caldarchaeales</taxon>
        <taxon>Candidatus Caldarchaeaceae</taxon>
        <taxon>Candidatus Caldarchaeum</taxon>
    </lineage>
</organism>